<keyword evidence="3" id="KW-0547">Nucleotide-binding</keyword>
<name>A0ABQ3EMC4_9HYPH</name>
<dbReference type="SMART" id="SM00382">
    <property type="entry name" value="AAA"/>
    <property type="match status" value="1"/>
</dbReference>
<evidence type="ECO:0000259" key="10">
    <source>
        <dbReference type="PROSITE" id="PS50893"/>
    </source>
</evidence>
<dbReference type="SUPFAM" id="SSF52540">
    <property type="entry name" value="P-loop containing nucleoside triphosphate hydrolases"/>
    <property type="match status" value="1"/>
</dbReference>
<evidence type="ECO:0000256" key="7">
    <source>
        <dbReference type="ARBA" id="ARBA00022967"/>
    </source>
</evidence>
<dbReference type="Gene3D" id="3.40.50.300">
    <property type="entry name" value="P-loop containing nucleotide triphosphate hydrolases"/>
    <property type="match status" value="1"/>
</dbReference>
<dbReference type="Pfam" id="PF00005">
    <property type="entry name" value="ABC_tran"/>
    <property type="match status" value="1"/>
</dbReference>
<reference evidence="12" key="1">
    <citation type="journal article" date="2019" name="Int. J. Syst. Evol. Microbiol.">
        <title>The Global Catalogue of Microorganisms (GCM) 10K type strain sequencing project: providing services to taxonomists for standard genome sequencing and annotation.</title>
        <authorList>
            <consortium name="The Broad Institute Genomics Platform"/>
            <consortium name="The Broad Institute Genome Sequencing Center for Infectious Disease"/>
            <person name="Wu L."/>
            <person name="Ma J."/>
        </authorList>
    </citation>
    <scope>NUCLEOTIDE SEQUENCE [LARGE SCALE GENOMIC DNA]</scope>
    <source>
        <strain evidence="12">KCTC 12861</strain>
    </source>
</reference>
<keyword evidence="8" id="KW-0406">Ion transport</keyword>
<dbReference type="InterPro" id="IPR003439">
    <property type="entry name" value="ABC_transporter-like_ATP-bd"/>
</dbReference>
<dbReference type="InterPro" id="IPR003593">
    <property type="entry name" value="AAA+_ATPase"/>
</dbReference>
<evidence type="ECO:0000313" key="11">
    <source>
        <dbReference type="EMBL" id="GHB46801.1"/>
    </source>
</evidence>
<gene>
    <name evidence="11" type="primary">znuC</name>
    <name evidence="11" type="ORF">GCM10007094_40190</name>
</gene>
<comment type="caution">
    <text evidence="11">The sequence shown here is derived from an EMBL/GenBank/DDBJ whole genome shotgun (WGS) entry which is preliminary data.</text>
</comment>
<dbReference type="Proteomes" id="UP000637980">
    <property type="component" value="Unassembled WGS sequence"/>
</dbReference>
<dbReference type="PANTHER" id="PTHR42734:SF9">
    <property type="entry name" value="ZINC IMPORT ATP-BINDING PROTEIN ZNUC"/>
    <property type="match status" value="1"/>
</dbReference>
<dbReference type="GO" id="GO:0005524">
    <property type="term" value="F:ATP binding"/>
    <property type="evidence" value="ECO:0007669"/>
    <property type="project" value="UniProtKB-KW"/>
</dbReference>
<evidence type="ECO:0000256" key="9">
    <source>
        <dbReference type="ARBA" id="ARBA00023136"/>
    </source>
</evidence>
<organism evidence="11 12">
    <name type="scientific">Pseudovibrio japonicus</name>
    <dbReference type="NCBI Taxonomy" id="366534"/>
    <lineage>
        <taxon>Bacteria</taxon>
        <taxon>Pseudomonadati</taxon>
        <taxon>Pseudomonadota</taxon>
        <taxon>Alphaproteobacteria</taxon>
        <taxon>Hyphomicrobiales</taxon>
        <taxon>Stappiaceae</taxon>
        <taxon>Pseudovibrio</taxon>
    </lineage>
</organism>
<dbReference type="InterPro" id="IPR050153">
    <property type="entry name" value="Metal_Ion_Import_ABC"/>
</dbReference>
<evidence type="ECO:0000256" key="8">
    <source>
        <dbReference type="ARBA" id="ARBA00023065"/>
    </source>
</evidence>
<dbReference type="PROSITE" id="PS50893">
    <property type="entry name" value="ABC_TRANSPORTER_2"/>
    <property type="match status" value="1"/>
</dbReference>
<protein>
    <submittedName>
        <fullName evidence="11">Zinc import ATP-binding protein ZnuC</fullName>
    </submittedName>
</protein>
<evidence type="ECO:0000256" key="5">
    <source>
        <dbReference type="ARBA" id="ARBA00022840"/>
    </source>
</evidence>
<keyword evidence="5 11" id="KW-0067">ATP-binding</keyword>
<evidence type="ECO:0000256" key="4">
    <source>
        <dbReference type="ARBA" id="ARBA00022833"/>
    </source>
</evidence>
<evidence type="ECO:0000256" key="3">
    <source>
        <dbReference type="ARBA" id="ARBA00022741"/>
    </source>
</evidence>
<keyword evidence="1" id="KW-0813">Transport</keyword>
<sequence length="258" mass="27833">MPIVQLIEMDGVGIKRQGRWLIQNVSLNVKSGEIVTLIGPNGAGKSTTAKTALGVLKADVGTIKRKPDLTVGYVPQKLAIDWTMPLTVRRLMSLTAKPTAAEIEAVLEKTGIPHLINSNVQQLSGGEYQRALLARAILRRPDLLVLDEPVQGVDYSGEIALYNLILKIREELNCGILLISHDLHVVMAQTDTVVCLNGHVCCSGAPEHVAASDAYRQMFGDVASQSLAIYNHHHDHSHKADGTIVPSKGDTGDCCNHG</sequence>
<evidence type="ECO:0000313" key="12">
    <source>
        <dbReference type="Proteomes" id="UP000637980"/>
    </source>
</evidence>
<dbReference type="EMBL" id="BMXE01000009">
    <property type="protein sequence ID" value="GHB46801.1"/>
    <property type="molecule type" value="Genomic_DNA"/>
</dbReference>
<keyword evidence="7" id="KW-1278">Translocase</keyword>
<keyword evidence="9" id="KW-0472">Membrane</keyword>
<keyword evidence="2" id="KW-1003">Cell membrane</keyword>
<dbReference type="PANTHER" id="PTHR42734">
    <property type="entry name" value="METAL TRANSPORT SYSTEM ATP-BINDING PROTEIN TM_0124-RELATED"/>
    <property type="match status" value="1"/>
</dbReference>
<dbReference type="InterPro" id="IPR027417">
    <property type="entry name" value="P-loop_NTPase"/>
</dbReference>
<proteinExistence type="predicted"/>
<accession>A0ABQ3EMC4</accession>
<keyword evidence="12" id="KW-1185">Reference proteome</keyword>
<keyword evidence="6" id="KW-0864">Zinc transport</keyword>
<evidence type="ECO:0000256" key="6">
    <source>
        <dbReference type="ARBA" id="ARBA00022906"/>
    </source>
</evidence>
<keyword evidence="4" id="KW-0862">Zinc</keyword>
<evidence type="ECO:0000256" key="1">
    <source>
        <dbReference type="ARBA" id="ARBA00022448"/>
    </source>
</evidence>
<evidence type="ECO:0000256" key="2">
    <source>
        <dbReference type="ARBA" id="ARBA00022475"/>
    </source>
</evidence>
<feature type="domain" description="ABC transporter" evidence="10">
    <location>
        <begin position="7"/>
        <end position="222"/>
    </location>
</feature>